<dbReference type="GO" id="GO:0005634">
    <property type="term" value="C:nucleus"/>
    <property type="evidence" value="ECO:0007669"/>
    <property type="project" value="TreeGrafter"/>
</dbReference>
<dbReference type="EMBL" id="LSYV01000011">
    <property type="protein sequence ID" value="KXZ52141.1"/>
    <property type="molecule type" value="Genomic_DNA"/>
</dbReference>
<gene>
    <name evidence="5" type="ORF">GPECTOR_10g770</name>
</gene>
<evidence type="ECO:0000256" key="2">
    <source>
        <dbReference type="ARBA" id="ARBA00022603"/>
    </source>
</evidence>
<dbReference type="Pfam" id="PF00145">
    <property type="entry name" value="DNA_methylase"/>
    <property type="match status" value="1"/>
</dbReference>
<comment type="caution">
    <text evidence="5">The sequence shown here is derived from an EMBL/GenBank/DDBJ whole genome shotgun (WGS) entry which is preliminary data.</text>
</comment>
<dbReference type="EC" id="2.1.1.37" evidence="1"/>
<accession>A0A150GQQ7</accession>
<keyword evidence="3" id="KW-0808">Transferase</keyword>
<dbReference type="PROSITE" id="PS00095">
    <property type="entry name" value="C5_MTASE_2"/>
    <property type="match status" value="1"/>
</dbReference>
<sequence length="92" mass="9673">MTTSGSACSALHPKQNRRLSALEVARAQGFPDNFALVGSSRRVRLKQVGNAVPPPLAEALGWELHRVLATAVSAASGSQGLGSCNDKRFEIS</sequence>
<dbReference type="InterPro" id="IPR050390">
    <property type="entry name" value="C5-Methyltransferase"/>
</dbReference>
<dbReference type="GO" id="GO:0032259">
    <property type="term" value="P:methylation"/>
    <property type="evidence" value="ECO:0007669"/>
    <property type="project" value="UniProtKB-KW"/>
</dbReference>
<dbReference type="PANTHER" id="PTHR10629">
    <property type="entry name" value="CYTOSINE-SPECIFIC METHYLTRANSFERASE"/>
    <property type="match status" value="1"/>
</dbReference>
<name>A0A150GQQ7_GONPE</name>
<dbReference type="GO" id="GO:0003886">
    <property type="term" value="F:DNA (cytosine-5-)-methyltransferase activity"/>
    <property type="evidence" value="ECO:0007669"/>
    <property type="project" value="UniProtKB-EC"/>
</dbReference>
<dbReference type="Gene3D" id="3.90.120.10">
    <property type="entry name" value="DNA Methylase, subunit A, domain 2"/>
    <property type="match status" value="1"/>
</dbReference>
<dbReference type="PANTHER" id="PTHR10629:SF52">
    <property type="entry name" value="DNA (CYTOSINE-5)-METHYLTRANSFERASE 1"/>
    <property type="match status" value="1"/>
</dbReference>
<protein>
    <recommendedName>
        <fullName evidence="1">DNA (cytosine-5-)-methyltransferase</fullName>
        <ecNumber evidence="1">2.1.1.37</ecNumber>
    </recommendedName>
</protein>
<dbReference type="InterPro" id="IPR001525">
    <property type="entry name" value="C5_MeTfrase"/>
</dbReference>
<dbReference type="SUPFAM" id="SSF53335">
    <property type="entry name" value="S-adenosyl-L-methionine-dependent methyltransferases"/>
    <property type="match status" value="1"/>
</dbReference>
<dbReference type="InterPro" id="IPR029063">
    <property type="entry name" value="SAM-dependent_MTases_sf"/>
</dbReference>
<evidence type="ECO:0000256" key="3">
    <source>
        <dbReference type="ARBA" id="ARBA00022679"/>
    </source>
</evidence>
<evidence type="ECO:0000313" key="6">
    <source>
        <dbReference type="Proteomes" id="UP000075714"/>
    </source>
</evidence>
<dbReference type="STRING" id="33097.A0A150GQQ7"/>
<dbReference type="InterPro" id="IPR031303">
    <property type="entry name" value="C5_meth_CS"/>
</dbReference>
<evidence type="ECO:0000313" key="5">
    <source>
        <dbReference type="EMBL" id="KXZ52141.1"/>
    </source>
</evidence>
<reference evidence="6" key="1">
    <citation type="journal article" date="2016" name="Nat. Commun.">
        <title>The Gonium pectorale genome demonstrates co-option of cell cycle regulation during the evolution of multicellularity.</title>
        <authorList>
            <person name="Hanschen E.R."/>
            <person name="Marriage T.N."/>
            <person name="Ferris P.J."/>
            <person name="Hamaji T."/>
            <person name="Toyoda A."/>
            <person name="Fujiyama A."/>
            <person name="Neme R."/>
            <person name="Noguchi H."/>
            <person name="Minakuchi Y."/>
            <person name="Suzuki M."/>
            <person name="Kawai-Toyooka H."/>
            <person name="Smith D.R."/>
            <person name="Sparks H."/>
            <person name="Anderson J."/>
            <person name="Bakaric R."/>
            <person name="Luria V."/>
            <person name="Karger A."/>
            <person name="Kirschner M.W."/>
            <person name="Durand P.M."/>
            <person name="Michod R.E."/>
            <person name="Nozaki H."/>
            <person name="Olson B.J."/>
        </authorList>
    </citation>
    <scope>NUCLEOTIDE SEQUENCE [LARGE SCALE GENOMIC DNA]</scope>
    <source>
        <strain evidence="6">NIES-2863</strain>
    </source>
</reference>
<dbReference type="GO" id="GO:0003677">
    <property type="term" value="F:DNA binding"/>
    <property type="evidence" value="ECO:0007669"/>
    <property type="project" value="TreeGrafter"/>
</dbReference>
<evidence type="ECO:0000256" key="4">
    <source>
        <dbReference type="ARBA" id="ARBA00022691"/>
    </source>
</evidence>
<dbReference type="GO" id="GO:0044027">
    <property type="term" value="P:negative regulation of gene expression via chromosomal CpG island methylation"/>
    <property type="evidence" value="ECO:0007669"/>
    <property type="project" value="TreeGrafter"/>
</dbReference>
<dbReference type="Proteomes" id="UP000075714">
    <property type="component" value="Unassembled WGS sequence"/>
</dbReference>
<keyword evidence="2" id="KW-0489">Methyltransferase</keyword>
<organism evidence="5 6">
    <name type="scientific">Gonium pectorale</name>
    <name type="common">Green alga</name>
    <dbReference type="NCBI Taxonomy" id="33097"/>
    <lineage>
        <taxon>Eukaryota</taxon>
        <taxon>Viridiplantae</taxon>
        <taxon>Chlorophyta</taxon>
        <taxon>core chlorophytes</taxon>
        <taxon>Chlorophyceae</taxon>
        <taxon>CS clade</taxon>
        <taxon>Chlamydomonadales</taxon>
        <taxon>Volvocaceae</taxon>
        <taxon>Gonium</taxon>
    </lineage>
</organism>
<dbReference type="OrthoDB" id="5376140at2759"/>
<keyword evidence="4" id="KW-0949">S-adenosyl-L-methionine</keyword>
<keyword evidence="6" id="KW-1185">Reference proteome</keyword>
<evidence type="ECO:0000256" key="1">
    <source>
        <dbReference type="ARBA" id="ARBA00011975"/>
    </source>
</evidence>
<proteinExistence type="predicted"/>
<dbReference type="AlphaFoldDB" id="A0A150GQQ7"/>